<dbReference type="SUPFAM" id="SSF109854">
    <property type="entry name" value="DinB/YfiT-like putative metalloenzymes"/>
    <property type="match status" value="1"/>
</dbReference>
<evidence type="ECO:0000313" key="4">
    <source>
        <dbReference type="Proteomes" id="UP001168694"/>
    </source>
</evidence>
<keyword evidence="4" id="KW-1185">Reference proteome</keyword>
<evidence type="ECO:0000256" key="2">
    <source>
        <dbReference type="ARBA" id="ARBA00022723"/>
    </source>
</evidence>
<accession>A0ABT8E826</accession>
<comment type="similarity">
    <text evidence="1">Belongs to the DinB family.</text>
</comment>
<dbReference type="InterPro" id="IPR034660">
    <property type="entry name" value="DinB/YfiT-like"/>
</dbReference>
<gene>
    <name evidence="3" type="ORF">QYF49_13755</name>
</gene>
<dbReference type="EMBL" id="JAUHLN010000002">
    <property type="protein sequence ID" value="MDN4074067.1"/>
    <property type="molecule type" value="Genomic_DNA"/>
</dbReference>
<sequence>MEFVKPIMHQLEITNQSIVQILEFLNESDLELSLGEKKRTVRELLAHLAVICQADFLIMNEATRQEMEEFYERHQPQTKKEIKETLLAHFAFLKDNTARFSTEEWSAVTTSWWGVSYSRYEWMLEILGHIYHHRGQLQTVLVINGRDPKIPLFE</sequence>
<reference evidence="3" key="1">
    <citation type="submission" date="2023-06" db="EMBL/GenBank/DDBJ databases">
        <title>Draft Genome Sequences of Representative Paenibacillus Polymyxa, Bacillus cereus, Fictibacillus sp., and Brevibacillus agri Strains Isolated from Amazonian Dark Earth.</title>
        <authorList>
            <person name="Pellegrinetti T.A."/>
            <person name="Cunha I.C.M."/>
            <person name="Chaves M.G."/>
            <person name="Freitas A.S."/>
            <person name="Silva A.V.R."/>
            <person name="Tsai S.M."/>
            <person name="Mendes L.W."/>
        </authorList>
    </citation>
    <scope>NUCLEOTIDE SEQUENCE</scope>
    <source>
        <strain evidence="3">CENA-BCM004</strain>
    </source>
</reference>
<dbReference type="Pfam" id="PF05163">
    <property type="entry name" value="DinB"/>
    <property type="match status" value="1"/>
</dbReference>
<evidence type="ECO:0000256" key="1">
    <source>
        <dbReference type="ARBA" id="ARBA00008635"/>
    </source>
</evidence>
<comment type="caution">
    <text evidence="3">The sequence shown here is derived from an EMBL/GenBank/DDBJ whole genome shotgun (WGS) entry which is preliminary data.</text>
</comment>
<dbReference type="InterPro" id="IPR007837">
    <property type="entry name" value="DinB"/>
</dbReference>
<keyword evidence="2" id="KW-0479">Metal-binding</keyword>
<dbReference type="Proteomes" id="UP001168694">
    <property type="component" value="Unassembled WGS sequence"/>
</dbReference>
<evidence type="ECO:0000313" key="3">
    <source>
        <dbReference type="EMBL" id="MDN4074067.1"/>
    </source>
</evidence>
<name>A0ABT8E826_9BACL</name>
<organism evidence="3 4">
    <name type="scientific">Fictibacillus terranigra</name>
    <dbReference type="NCBI Taxonomy" id="3058424"/>
    <lineage>
        <taxon>Bacteria</taxon>
        <taxon>Bacillati</taxon>
        <taxon>Bacillota</taxon>
        <taxon>Bacilli</taxon>
        <taxon>Bacillales</taxon>
        <taxon>Fictibacillaceae</taxon>
        <taxon>Fictibacillus</taxon>
    </lineage>
</organism>
<dbReference type="Gene3D" id="1.20.120.450">
    <property type="entry name" value="dinb family like domain"/>
    <property type="match status" value="1"/>
</dbReference>
<protein>
    <submittedName>
        <fullName evidence="3">DinB family protein</fullName>
    </submittedName>
</protein>
<dbReference type="RefSeq" id="WP_290400142.1">
    <property type="nucleotide sequence ID" value="NZ_JAUHLN010000002.1"/>
</dbReference>
<proteinExistence type="inferred from homology"/>